<feature type="transmembrane region" description="Helical" evidence="7">
    <location>
        <begin position="303"/>
        <end position="321"/>
    </location>
</feature>
<keyword evidence="3" id="KW-1003">Cell membrane</keyword>
<comment type="subcellular location">
    <subcellularLocation>
        <location evidence="1">Cell membrane</location>
        <topology evidence="1">Multi-pass membrane protein</topology>
    </subcellularLocation>
</comment>
<keyword evidence="5 7" id="KW-1133">Transmembrane helix</keyword>
<organism evidence="9 10">
    <name type="scientific">Legionella rubrilucens</name>
    <dbReference type="NCBI Taxonomy" id="458"/>
    <lineage>
        <taxon>Bacteria</taxon>
        <taxon>Pseudomonadati</taxon>
        <taxon>Pseudomonadota</taxon>
        <taxon>Gammaproteobacteria</taxon>
        <taxon>Legionellales</taxon>
        <taxon>Legionellaceae</taxon>
        <taxon>Legionella</taxon>
    </lineage>
</organism>
<evidence type="ECO:0000256" key="1">
    <source>
        <dbReference type="ARBA" id="ARBA00004651"/>
    </source>
</evidence>
<dbReference type="AlphaFoldDB" id="A0A0W0XQG0"/>
<protein>
    <submittedName>
        <fullName evidence="9">Multidrug resistance efflux pump</fullName>
    </submittedName>
</protein>
<comment type="caution">
    <text evidence="9">The sequence shown here is derived from an EMBL/GenBank/DDBJ whole genome shotgun (WGS) entry which is preliminary data.</text>
</comment>
<dbReference type="PANTHER" id="PTHR43414">
    <property type="entry name" value="MULTIDRUG RESISTANCE PROTEIN MDTG"/>
    <property type="match status" value="1"/>
</dbReference>
<dbReference type="InterPro" id="IPR020846">
    <property type="entry name" value="MFS_dom"/>
</dbReference>
<dbReference type="RefSeq" id="WP_065235742.1">
    <property type="nucleotide sequence ID" value="NZ_CAAAIN010000005.1"/>
</dbReference>
<reference evidence="9 10" key="1">
    <citation type="submission" date="2015-11" db="EMBL/GenBank/DDBJ databases">
        <title>Genomic analysis of 38 Legionella species identifies large and diverse effector repertoires.</title>
        <authorList>
            <person name="Burstein D."/>
            <person name="Amaro F."/>
            <person name="Zusman T."/>
            <person name="Lifshitz Z."/>
            <person name="Cohen O."/>
            <person name="Gilbert J.A."/>
            <person name="Pupko T."/>
            <person name="Shuman H.A."/>
            <person name="Segal G."/>
        </authorList>
    </citation>
    <scope>NUCLEOTIDE SEQUENCE [LARGE SCALE GENOMIC DNA]</scope>
    <source>
        <strain evidence="9 10">WA-270A-C2</strain>
    </source>
</reference>
<dbReference type="OrthoDB" id="65739at2"/>
<dbReference type="PATRIC" id="fig|458.5.peg.1699"/>
<dbReference type="EMBL" id="LNYT01000020">
    <property type="protein sequence ID" value="KTD46703.1"/>
    <property type="molecule type" value="Genomic_DNA"/>
</dbReference>
<dbReference type="Pfam" id="PF07690">
    <property type="entry name" value="MFS_1"/>
    <property type="match status" value="2"/>
</dbReference>
<dbReference type="Proteomes" id="UP000054608">
    <property type="component" value="Unassembled WGS sequence"/>
</dbReference>
<dbReference type="InterPro" id="IPR036259">
    <property type="entry name" value="MFS_trans_sf"/>
</dbReference>
<evidence type="ECO:0000256" key="6">
    <source>
        <dbReference type="ARBA" id="ARBA00023136"/>
    </source>
</evidence>
<dbReference type="Gene3D" id="1.20.1250.20">
    <property type="entry name" value="MFS general substrate transporter like domains"/>
    <property type="match status" value="2"/>
</dbReference>
<keyword evidence="6 7" id="KW-0472">Membrane</keyword>
<name>A0A0W0XQG0_9GAMM</name>
<keyword evidence="10" id="KW-1185">Reference proteome</keyword>
<evidence type="ECO:0000313" key="9">
    <source>
        <dbReference type="EMBL" id="KTD46703.1"/>
    </source>
</evidence>
<proteinExistence type="predicted"/>
<feature type="transmembrane region" description="Helical" evidence="7">
    <location>
        <begin position="277"/>
        <end position="297"/>
    </location>
</feature>
<keyword evidence="4 7" id="KW-0812">Transmembrane</keyword>
<dbReference type="PROSITE" id="PS50850">
    <property type="entry name" value="MFS"/>
    <property type="match status" value="1"/>
</dbReference>
<feature type="transmembrane region" description="Helical" evidence="7">
    <location>
        <begin position="47"/>
        <end position="67"/>
    </location>
</feature>
<evidence type="ECO:0000313" key="10">
    <source>
        <dbReference type="Proteomes" id="UP000054608"/>
    </source>
</evidence>
<dbReference type="InterPro" id="IPR011701">
    <property type="entry name" value="MFS"/>
</dbReference>
<evidence type="ECO:0000256" key="5">
    <source>
        <dbReference type="ARBA" id="ARBA00022989"/>
    </source>
</evidence>
<accession>A0A0W0XQG0</accession>
<dbReference type="PANTHER" id="PTHR43414:SF6">
    <property type="entry name" value="MULTIDRUG RESISTANCE PROTEIN MDTG"/>
    <property type="match status" value="1"/>
</dbReference>
<gene>
    <name evidence="9" type="ORF">Lrub_1625</name>
</gene>
<evidence type="ECO:0000259" key="8">
    <source>
        <dbReference type="PROSITE" id="PS50850"/>
    </source>
</evidence>
<keyword evidence="2" id="KW-0813">Transport</keyword>
<evidence type="ECO:0000256" key="2">
    <source>
        <dbReference type="ARBA" id="ARBA00022448"/>
    </source>
</evidence>
<feature type="transmembrane region" description="Helical" evidence="7">
    <location>
        <begin position="108"/>
        <end position="126"/>
    </location>
</feature>
<dbReference type="GO" id="GO:0005886">
    <property type="term" value="C:plasma membrane"/>
    <property type="evidence" value="ECO:0007669"/>
    <property type="project" value="UniProtKB-SubCell"/>
</dbReference>
<evidence type="ECO:0000256" key="4">
    <source>
        <dbReference type="ARBA" id="ARBA00022692"/>
    </source>
</evidence>
<sequence>MSKRLEWLLLASQFVMLLAMEMTNPFLPLLVASQSSSFEAAVFYSTLALALPMVANIIMGPLWGRLADRWGYKRMLMRAAWALVFCQGLMLAVHSASAILIVRIIQGGFAGFIVAMQTYALSLCDWHRKSRQLARLQSAKAVATTVAGLVGGLCLTYTGYRGLYSTALLLSLMTALVMQKQLPDSGRRQVNFPMKKGTSLMSMGFFTSVIGLLILLTQMAKCLTDPVFSVAIARLLQADAVFIGLLYSLPAVSLLLVSEWCGRRFDQCRLHPQRIKYYLLGFCLLGALILLAQGLFINRFSLICLRLLWGVVFAALLPALFTLISDRHQQQGYALGVANSLAKLGNLTGLCLGGYLAGFMSLAQLFLAVAAIYAVMALLASTVTLPHRSPFQSAVEAP</sequence>
<evidence type="ECO:0000256" key="7">
    <source>
        <dbReference type="SAM" id="Phobius"/>
    </source>
</evidence>
<dbReference type="GO" id="GO:0022857">
    <property type="term" value="F:transmembrane transporter activity"/>
    <property type="evidence" value="ECO:0007669"/>
    <property type="project" value="InterPro"/>
</dbReference>
<feature type="transmembrane region" description="Helical" evidence="7">
    <location>
        <begin position="200"/>
        <end position="220"/>
    </location>
</feature>
<feature type="transmembrane region" description="Helical" evidence="7">
    <location>
        <begin position="138"/>
        <end position="157"/>
    </location>
</feature>
<feature type="transmembrane region" description="Helical" evidence="7">
    <location>
        <begin position="362"/>
        <end position="385"/>
    </location>
</feature>
<feature type="transmembrane region" description="Helical" evidence="7">
    <location>
        <begin position="240"/>
        <end position="257"/>
    </location>
</feature>
<evidence type="ECO:0000256" key="3">
    <source>
        <dbReference type="ARBA" id="ARBA00022475"/>
    </source>
</evidence>
<feature type="domain" description="Major facilitator superfamily (MFS) profile" evidence="8">
    <location>
        <begin position="5"/>
        <end position="388"/>
    </location>
</feature>
<feature type="transmembrane region" description="Helical" evidence="7">
    <location>
        <begin position="333"/>
        <end position="356"/>
    </location>
</feature>
<dbReference type="SUPFAM" id="SSF103473">
    <property type="entry name" value="MFS general substrate transporter"/>
    <property type="match status" value="1"/>
</dbReference>
<dbReference type="STRING" id="458.Lrub_1625"/>